<dbReference type="EMBL" id="JARAOO010000004">
    <property type="protein sequence ID" value="KAJ7970162.1"/>
    <property type="molecule type" value="Genomic_DNA"/>
</dbReference>
<accession>A0AAD7M5C6</accession>
<protein>
    <submittedName>
        <fullName evidence="2">Plastid division protein CDP1, chloroplastic-like</fullName>
    </submittedName>
</protein>
<dbReference type="AlphaFoldDB" id="A0AAD7M5C6"/>
<dbReference type="InterPro" id="IPR044685">
    <property type="entry name" value="CPD1-like"/>
</dbReference>
<evidence type="ECO:0000313" key="3">
    <source>
        <dbReference type="Proteomes" id="UP001163823"/>
    </source>
</evidence>
<organism evidence="2 3">
    <name type="scientific">Quillaja saponaria</name>
    <name type="common">Soap bark tree</name>
    <dbReference type="NCBI Taxonomy" id="32244"/>
    <lineage>
        <taxon>Eukaryota</taxon>
        <taxon>Viridiplantae</taxon>
        <taxon>Streptophyta</taxon>
        <taxon>Embryophyta</taxon>
        <taxon>Tracheophyta</taxon>
        <taxon>Spermatophyta</taxon>
        <taxon>Magnoliopsida</taxon>
        <taxon>eudicotyledons</taxon>
        <taxon>Gunneridae</taxon>
        <taxon>Pentapetalae</taxon>
        <taxon>rosids</taxon>
        <taxon>fabids</taxon>
        <taxon>Fabales</taxon>
        <taxon>Quillajaceae</taxon>
        <taxon>Quillaja</taxon>
    </lineage>
</organism>
<feature type="domain" description="Plastid division protein CDP1-like 1st alpha solenoid" evidence="1">
    <location>
        <begin position="160"/>
        <end position="217"/>
    </location>
</feature>
<comment type="caution">
    <text evidence="2">The sequence shown here is derived from an EMBL/GenBank/DDBJ whole genome shotgun (WGS) entry which is preliminary data.</text>
</comment>
<dbReference type="PANTHER" id="PTHR33925">
    <property type="entry name" value="PLASTID DIVISION PROTEIN CDP1, CHLOROPLASTIC-RELATED"/>
    <property type="match status" value="1"/>
</dbReference>
<proteinExistence type="predicted"/>
<dbReference type="GO" id="GO:0010020">
    <property type="term" value="P:chloroplast fission"/>
    <property type="evidence" value="ECO:0007669"/>
    <property type="project" value="TreeGrafter"/>
</dbReference>
<keyword evidence="3" id="KW-1185">Reference proteome</keyword>
<sequence>MAFAVVPSFASLCCICRINYNSSVQNEDHKFSVLGVGETSCGIGIPRFYVGSHSKRTDILTGKLRFNAVDTGIVENVQTKSTIEIPVTCYQLIGVPARAEKDEIVKSVMCLKSAEIEEGYTMDAVVSRQDLLMDVRDKLLFEPEYAGNVKEKIPPNASLRIHWSWLPGALCLLQEVGELKLVLDIGQAALKQSEAKPYIHDLLLSMALAEVRVRRAREGQKLAASFSSSLLCLLFLS</sequence>
<dbReference type="GO" id="GO:0009706">
    <property type="term" value="C:chloroplast inner membrane"/>
    <property type="evidence" value="ECO:0007669"/>
    <property type="project" value="TreeGrafter"/>
</dbReference>
<gene>
    <name evidence="2" type="ORF">O6P43_008389</name>
</gene>
<dbReference type="KEGG" id="qsa:O6P43_008389"/>
<name>A0AAD7M5C6_QUISA</name>
<dbReference type="PANTHER" id="PTHR33925:SF2">
    <property type="entry name" value="PLASTID DIVISION PROTEIN CDP1, CHLOROPLASTIC"/>
    <property type="match status" value="1"/>
</dbReference>
<dbReference type="InterPro" id="IPR058032">
    <property type="entry name" value="CDP1-like_a_solenoid_1"/>
</dbReference>
<dbReference type="Pfam" id="PF25515">
    <property type="entry name" value="Arm_PDR"/>
    <property type="match status" value="1"/>
</dbReference>
<dbReference type="Proteomes" id="UP001163823">
    <property type="component" value="Chromosome 4"/>
</dbReference>
<evidence type="ECO:0000313" key="2">
    <source>
        <dbReference type="EMBL" id="KAJ7970162.1"/>
    </source>
</evidence>
<reference evidence="2" key="1">
    <citation type="journal article" date="2023" name="Science">
        <title>Elucidation of the pathway for biosynthesis of saponin adjuvants from the soapbark tree.</title>
        <authorList>
            <person name="Reed J."/>
            <person name="Orme A."/>
            <person name="El-Demerdash A."/>
            <person name="Owen C."/>
            <person name="Martin L.B.B."/>
            <person name="Misra R.C."/>
            <person name="Kikuchi S."/>
            <person name="Rejzek M."/>
            <person name="Martin A.C."/>
            <person name="Harkess A."/>
            <person name="Leebens-Mack J."/>
            <person name="Louveau T."/>
            <person name="Stephenson M.J."/>
            <person name="Osbourn A."/>
        </authorList>
    </citation>
    <scope>NUCLEOTIDE SEQUENCE</scope>
    <source>
        <strain evidence="2">S10</strain>
    </source>
</reference>
<evidence type="ECO:0000259" key="1">
    <source>
        <dbReference type="Pfam" id="PF25515"/>
    </source>
</evidence>